<dbReference type="Pfam" id="PF00072">
    <property type="entry name" value="Response_reg"/>
    <property type="match status" value="1"/>
</dbReference>
<accession>U4KSM6</accession>
<reference evidence="3 4" key="1">
    <citation type="journal article" date="2013" name="J. Mol. Microbiol. Biotechnol.">
        <title>Analysis of the Complete Genomes of Acholeplasma brassicae , A. palmae and A. laidlawii and Their Comparison to the Obligate Parasites from ' Candidatus Phytoplasma'.</title>
        <authorList>
            <person name="Kube M."/>
            <person name="Siewert C."/>
            <person name="Migdoll A.M."/>
            <person name="Duduk B."/>
            <person name="Holz S."/>
            <person name="Rabus R."/>
            <person name="Seemuller E."/>
            <person name="Mitrovic J."/>
            <person name="Muller I."/>
            <person name="Buttner C."/>
            <person name="Reinhardt R."/>
        </authorList>
    </citation>
    <scope>NUCLEOTIDE SEQUENCE [LARGE SCALE GENOMIC DNA]</scope>
    <source>
        <strain evidence="4">0502</strain>
    </source>
</reference>
<keyword evidence="1" id="KW-0597">Phosphoprotein</keyword>
<feature type="modified residue" description="4-aspartylphosphate" evidence="1">
    <location>
        <position position="58"/>
    </location>
</feature>
<dbReference type="RefSeq" id="WP_030004066.1">
    <property type="nucleotide sequence ID" value="NC_022549.1"/>
</dbReference>
<feature type="domain" description="Response regulatory" evidence="2">
    <location>
        <begin position="3"/>
        <end position="121"/>
    </location>
</feature>
<dbReference type="Gene3D" id="3.40.50.2300">
    <property type="match status" value="1"/>
</dbReference>
<dbReference type="EMBL" id="FO681348">
    <property type="protein sequence ID" value="CCV65204.1"/>
    <property type="molecule type" value="Genomic_DNA"/>
</dbReference>
<dbReference type="HOGENOM" id="CLU_000445_14_2_14"/>
<dbReference type="Gene3D" id="2.40.50.1020">
    <property type="entry name" value="LytTr DNA-binding domain"/>
    <property type="match status" value="1"/>
</dbReference>
<dbReference type="SMART" id="SM00850">
    <property type="entry name" value="LytTR"/>
    <property type="match status" value="1"/>
</dbReference>
<dbReference type="Proteomes" id="UP000032737">
    <property type="component" value="Chromosome"/>
</dbReference>
<name>U4KSM6_9MOLU</name>
<dbReference type="GO" id="GO:0003677">
    <property type="term" value="F:DNA binding"/>
    <property type="evidence" value="ECO:0007669"/>
    <property type="project" value="InterPro"/>
</dbReference>
<dbReference type="KEGG" id="abra:BN85301830"/>
<protein>
    <submittedName>
        <fullName evidence="3">Two component transcriptional regulator, LytTR family protein</fullName>
    </submittedName>
</protein>
<evidence type="ECO:0000259" key="2">
    <source>
        <dbReference type="PROSITE" id="PS50110"/>
    </source>
</evidence>
<dbReference type="GO" id="GO:0000156">
    <property type="term" value="F:phosphorelay response regulator activity"/>
    <property type="evidence" value="ECO:0007669"/>
    <property type="project" value="InterPro"/>
</dbReference>
<dbReference type="PANTHER" id="PTHR37299:SF1">
    <property type="entry name" value="STAGE 0 SPORULATION PROTEIN A HOMOLOG"/>
    <property type="match status" value="1"/>
</dbReference>
<dbReference type="PANTHER" id="PTHR37299">
    <property type="entry name" value="TRANSCRIPTIONAL REGULATOR-RELATED"/>
    <property type="match status" value="1"/>
</dbReference>
<evidence type="ECO:0000313" key="3">
    <source>
        <dbReference type="EMBL" id="CCV65204.1"/>
    </source>
</evidence>
<dbReference type="SMART" id="SM00448">
    <property type="entry name" value="REC"/>
    <property type="match status" value="1"/>
</dbReference>
<dbReference type="STRING" id="61635.BN85301830"/>
<dbReference type="OrthoDB" id="9809318at2"/>
<dbReference type="InterPro" id="IPR011006">
    <property type="entry name" value="CheY-like_superfamily"/>
</dbReference>
<sequence>MIKLVVCEDNQNEMTHLKTLLKKDVITRFDLDVTYFLNPKLVIDDQTILTHTDVFILDVLMPEFSGIELAKVIRKHNKDAVIIFLTASKEYALDAYEMLAIRYLIKPLKASELNDALAMASHLVKKKTVKYQIETRTERITLNLLDIKWIEYRDHVLYFTTTESVIKSKFYRTTFSKTIPSLFEHQSFILSHRSYLVNLNHVLKMVPDGFIMNNQAFIPISKNRRTLVRKQYLDYTLRGGY</sequence>
<dbReference type="AlphaFoldDB" id="U4KSM6"/>
<gene>
    <name evidence="3" type="ORF">BN85301830</name>
</gene>
<dbReference type="InterPro" id="IPR001789">
    <property type="entry name" value="Sig_transdc_resp-reg_receiver"/>
</dbReference>
<dbReference type="InterPro" id="IPR007492">
    <property type="entry name" value="LytTR_DNA-bd_dom"/>
</dbReference>
<keyword evidence="4" id="KW-1185">Reference proteome</keyword>
<evidence type="ECO:0000256" key="1">
    <source>
        <dbReference type="PROSITE-ProRule" id="PRU00169"/>
    </source>
</evidence>
<dbReference type="SUPFAM" id="SSF52172">
    <property type="entry name" value="CheY-like"/>
    <property type="match status" value="1"/>
</dbReference>
<organism evidence="3 4">
    <name type="scientific">Acholeplasma brassicae</name>
    <dbReference type="NCBI Taxonomy" id="61635"/>
    <lineage>
        <taxon>Bacteria</taxon>
        <taxon>Bacillati</taxon>
        <taxon>Mycoplasmatota</taxon>
        <taxon>Mollicutes</taxon>
        <taxon>Acholeplasmatales</taxon>
        <taxon>Acholeplasmataceae</taxon>
        <taxon>Acholeplasma</taxon>
    </lineage>
</organism>
<evidence type="ECO:0000313" key="4">
    <source>
        <dbReference type="Proteomes" id="UP000032737"/>
    </source>
</evidence>
<dbReference type="InterPro" id="IPR046947">
    <property type="entry name" value="LytR-like"/>
</dbReference>
<dbReference type="PROSITE" id="PS50110">
    <property type="entry name" value="RESPONSE_REGULATORY"/>
    <property type="match status" value="1"/>
</dbReference>
<dbReference type="Pfam" id="PF04397">
    <property type="entry name" value="LytTR"/>
    <property type="match status" value="1"/>
</dbReference>
<proteinExistence type="predicted"/>